<comment type="function">
    <text evidence="5">The pyruvate dehydrogenase complex catalyzes the overall conversion of pyruvate to acetyl-CoA and CO(2).</text>
</comment>
<dbReference type="PANTHER" id="PTHR23151:SF90">
    <property type="entry name" value="DIHYDROLIPOYLLYSINE-RESIDUE ACETYLTRANSFERASE COMPONENT OF PYRUVATE DEHYDROGENASE COMPLEX, MITOCHONDRIAL-RELATED"/>
    <property type="match status" value="1"/>
</dbReference>
<keyword evidence="10" id="KW-1185">Reference proteome</keyword>
<accession>A0A0B2V9N4</accession>
<feature type="domain" description="Peripheral subunit-binding (PSBD)" evidence="8">
    <location>
        <begin position="257"/>
        <end position="294"/>
    </location>
</feature>
<dbReference type="OMA" id="VERMTKC"/>
<dbReference type="GO" id="GO:0006086">
    <property type="term" value="P:pyruvate decarboxylation to acetyl-CoA"/>
    <property type="evidence" value="ECO:0007669"/>
    <property type="project" value="InterPro"/>
</dbReference>
<reference evidence="9 10" key="1">
    <citation type="submission" date="2014-11" db="EMBL/GenBank/DDBJ databases">
        <title>Genetic blueprint of the zoonotic pathogen Toxocara canis.</title>
        <authorList>
            <person name="Zhu X.-Q."/>
            <person name="Korhonen P.K."/>
            <person name="Cai H."/>
            <person name="Young N.D."/>
            <person name="Nejsum P."/>
            <person name="von Samson-Himmelstjerna G."/>
            <person name="Boag P.R."/>
            <person name="Tan P."/>
            <person name="Li Q."/>
            <person name="Min J."/>
            <person name="Yang Y."/>
            <person name="Wang X."/>
            <person name="Fang X."/>
            <person name="Hall R.S."/>
            <person name="Hofmann A."/>
            <person name="Sternberg P.W."/>
            <person name="Jex A.R."/>
            <person name="Gasser R.B."/>
        </authorList>
    </citation>
    <scope>NUCLEOTIDE SEQUENCE [LARGE SCALE GENOMIC DNA]</scope>
    <source>
        <strain evidence="9">PN_DK_2014</strain>
    </source>
</reference>
<dbReference type="GO" id="GO:0045254">
    <property type="term" value="C:pyruvate dehydrogenase complex"/>
    <property type="evidence" value="ECO:0007669"/>
    <property type="project" value="UniProtKB-UniRule"/>
</dbReference>
<dbReference type="PROSITE" id="PS50968">
    <property type="entry name" value="BIOTINYL_LIPOYL"/>
    <property type="match status" value="1"/>
</dbReference>
<comment type="catalytic activity">
    <reaction evidence="5">
        <text>N(6)-[(R)-dihydrolipoyl]-L-lysyl-[protein] + acetyl-CoA = N(6)-[(R)-S(8)-acetyldihydrolipoyl]-L-lysyl-[protein] + CoA</text>
        <dbReference type="Rhea" id="RHEA:17017"/>
        <dbReference type="Rhea" id="RHEA-COMP:10475"/>
        <dbReference type="Rhea" id="RHEA-COMP:10478"/>
        <dbReference type="ChEBI" id="CHEBI:57287"/>
        <dbReference type="ChEBI" id="CHEBI:57288"/>
        <dbReference type="ChEBI" id="CHEBI:83100"/>
        <dbReference type="ChEBI" id="CHEBI:83111"/>
        <dbReference type="EC" id="2.3.1.12"/>
    </reaction>
</comment>
<evidence type="ECO:0000259" key="7">
    <source>
        <dbReference type="PROSITE" id="PS50968"/>
    </source>
</evidence>
<dbReference type="GO" id="GO:0004742">
    <property type="term" value="F:dihydrolipoyllysine-residue acetyltransferase activity"/>
    <property type="evidence" value="ECO:0007669"/>
    <property type="project" value="UniProtKB-UniRule"/>
</dbReference>
<dbReference type="InterPro" id="IPR004167">
    <property type="entry name" value="PSBD"/>
</dbReference>
<dbReference type="GO" id="GO:0005739">
    <property type="term" value="C:mitochondrion"/>
    <property type="evidence" value="ECO:0007669"/>
    <property type="project" value="UniProtKB-SubCell"/>
</dbReference>
<dbReference type="InterPro" id="IPR036625">
    <property type="entry name" value="E3-bd_dom_sf"/>
</dbReference>
<protein>
    <recommendedName>
        <fullName evidence="5">Acetyltransferase component of pyruvate dehydrogenase complex</fullName>
        <ecNumber evidence="5">2.3.1.12</ecNumber>
    </recommendedName>
</protein>
<dbReference type="SUPFAM" id="SSF52777">
    <property type="entry name" value="CoA-dependent acyltransferases"/>
    <property type="match status" value="1"/>
</dbReference>
<keyword evidence="3 5" id="KW-0450">Lipoyl</keyword>
<dbReference type="InterPro" id="IPR023213">
    <property type="entry name" value="CAT-like_dom_sf"/>
</dbReference>
<sequence length="551" mass="59280">LPSGVIHCSTFSPLQTVGKVVLTVGTLCWSGNWRLRKRMLKFAPSKISSSARFLSRTRFAVRRYATTSTKTIVVPCRSTWTRKLSGHNRKTADELFKNRQPSQLGIRFYSPDLPQHSAVVLPALSPTMQKGNIVSWKKKEGDKLEEGDLLCEIETDKAIMGYETPEEGYLAKIILAEGSKDIPIGKLLCIIVHEKSDLAAFANFVAPDVNKAAAASAPPEPQELATPPPPQPQRAELARTPIPPTPAPPRAQEGRVVATPYAKKLAADKGISLMGVAGSGPGGRILARDVSAAPKSAPAASHASVAPAVRTSIAAAAGAVDVPLSEARKTMAQRATASKISIPHYYLSSLICLDELLRVKEKINKLLSKSKAEGAEISLNDFVVKASATACTRIPAANSFFMDTFIRQNNNVDISVGLKTDSGDVVHPVLFDAHLKGLVSINKEINAMKAKAKEGTFTREETEGGTFALSYMGEYGSVHNFTAIIIPPQSCHLAVSHPEEKLVPDGDGGYKVSTVVNVTLSCDHRVVDGALGAQWLKEFKDLLEKPHSMLL</sequence>
<dbReference type="InterPro" id="IPR011053">
    <property type="entry name" value="Single_hybrid_motif"/>
</dbReference>
<dbReference type="AlphaFoldDB" id="A0A0B2V9N4"/>
<keyword evidence="9" id="KW-0670">Pyruvate</keyword>
<evidence type="ECO:0000313" key="9">
    <source>
        <dbReference type="EMBL" id="KHN77705.1"/>
    </source>
</evidence>
<dbReference type="NCBIfam" id="TIGR01349">
    <property type="entry name" value="PDHac_trf_mito"/>
    <property type="match status" value="1"/>
</dbReference>
<dbReference type="Pfam" id="PF00198">
    <property type="entry name" value="2-oxoacid_dh"/>
    <property type="match status" value="1"/>
</dbReference>
<dbReference type="Gene3D" id="2.40.50.100">
    <property type="match status" value="1"/>
</dbReference>
<evidence type="ECO:0000256" key="2">
    <source>
        <dbReference type="ARBA" id="ARBA00022679"/>
    </source>
</evidence>
<comment type="caution">
    <text evidence="9">The sequence shown here is derived from an EMBL/GenBank/DDBJ whole genome shotgun (WGS) entry which is preliminary data.</text>
</comment>
<dbReference type="InterPro" id="IPR006257">
    <property type="entry name" value="LAT1"/>
</dbReference>
<feature type="non-terminal residue" evidence="9">
    <location>
        <position position="1"/>
    </location>
</feature>
<dbReference type="SUPFAM" id="SSF47005">
    <property type="entry name" value="Peripheral subunit-binding domain of 2-oxo acid dehydrogenase complex"/>
    <property type="match status" value="1"/>
</dbReference>
<comment type="similarity">
    <text evidence="1 5">Belongs to the 2-oxoacid dehydrogenase family.</text>
</comment>
<dbReference type="FunFam" id="2.40.50.100:FF:000010">
    <property type="entry name" value="Acetyltransferase component of pyruvate dehydrogenase complex"/>
    <property type="match status" value="1"/>
</dbReference>
<dbReference type="STRING" id="6265.A0A0B2V9N4"/>
<comment type="cofactor">
    <cofactor evidence="5">
        <name>(R)-lipoate</name>
        <dbReference type="ChEBI" id="CHEBI:83088"/>
    </cofactor>
    <text evidence="5">Binds 1 lipoyl cofactor covalently.</text>
</comment>
<keyword evidence="4 5" id="KW-0012">Acyltransferase</keyword>
<evidence type="ECO:0000256" key="5">
    <source>
        <dbReference type="RuleBase" id="RU361137"/>
    </source>
</evidence>
<dbReference type="EMBL" id="JPKZ01002255">
    <property type="protein sequence ID" value="KHN77705.1"/>
    <property type="molecule type" value="Genomic_DNA"/>
</dbReference>
<organism evidence="9 10">
    <name type="scientific">Toxocara canis</name>
    <name type="common">Canine roundworm</name>
    <dbReference type="NCBI Taxonomy" id="6265"/>
    <lineage>
        <taxon>Eukaryota</taxon>
        <taxon>Metazoa</taxon>
        <taxon>Ecdysozoa</taxon>
        <taxon>Nematoda</taxon>
        <taxon>Chromadorea</taxon>
        <taxon>Rhabditida</taxon>
        <taxon>Spirurina</taxon>
        <taxon>Ascaridomorpha</taxon>
        <taxon>Ascaridoidea</taxon>
        <taxon>Toxocaridae</taxon>
        <taxon>Toxocara</taxon>
    </lineage>
</organism>
<evidence type="ECO:0000256" key="1">
    <source>
        <dbReference type="ARBA" id="ARBA00007317"/>
    </source>
</evidence>
<keyword evidence="2 5" id="KW-0808">Transferase</keyword>
<dbReference type="InterPro" id="IPR045257">
    <property type="entry name" value="E2/Pdx1"/>
</dbReference>
<comment type="subcellular location">
    <subcellularLocation>
        <location evidence="5">Mitochondrion</location>
    </subcellularLocation>
</comment>
<dbReference type="Pfam" id="PF02817">
    <property type="entry name" value="E3_binding"/>
    <property type="match status" value="1"/>
</dbReference>
<evidence type="ECO:0000256" key="6">
    <source>
        <dbReference type="SAM" id="MobiDB-lite"/>
    </source>
</evidence>
<feature type="domain" description="Lipoyl-binding" evidence="7">
    <location>
        <begin position="116"/>
        <end position="192"/>
    </location>
</feature>
<evidence type="ECO:0000313" key="10">
    <source>
        <dbReference type="Proteomes" id="UP000031036"/>
    </source>
</evidence>
<evidence type="ECO:0000256" key="3">
    <source>
        <dbReference type="ARBA" id="ARBA00022823"/>
    </source>
</evidence>
<name>A0A0B2V9N4_TOXCA</name>
<dbReference type="InterPro" id="IPR001078">
    <property type="entry name" value="2-oxoacid_DH_actylTfrase"/>
</dbReference>
<dbReference type="Pfam" id="PF00364">
    <property type="entry name" value="Biotin_lipoyl"/>
    <property type="match status" value="1"/>
</dbReference>
<feature type="compositionally biased region" description="Pro residues" evidence="6">
    <location>
        <begin position="218"/>
        <end position="232"/>
    </location>
</feature>
<dbReference type="Gene3D" id="3.30.559.10">
    <property type="entry name" value="Chloramphenicol acetyltransferase-like domain"/>
    <property type="match status" value="1"/>
</dbReference>
<dbReference type="SUPFAM" id="SSF51230">
    <property type="entry name" value="Single hybrid motif"/>
    <property type="match status" value="1"/>
</dbReference>
<evidence type="ECO:0000256" key="4">
    <source>
        <dbReference type="ARBA" id="ARBA00023315"/>
    </source>
</evidence>
<dbReference type="InterPro" id="IPR000089">
    <property type="entry name" value="Biotin_lipoyl"/>
</dbReference>
<dbReference type="PROSITE" id="PS51826">
    <property type="entry name" value="PSBD"/>
    <property type="match status" value="1"/>
</dbReference>
<dbReference type="OrthoDB" id="537444at2759"/>
<dbReference type="Gene3D" id="4.10.320.10">
    <property type="entry name" value="E3-binding domain"/>
    <property type="match status" value="1"/>
</dbReference>
<dbReference type="CDD" id="cd06849">
    <property type="entry name" value="lipoyl_domain"/>
    <property type="match status" value="1"/>
</dbReference>
<evidence type="ECO:0000259" key="8">
    <source>
        <dbReference type="PROSITE" id="PS51826"/>
    </source>
</evidence>
<dbReference type="PANTHER" id="PTHR23151">
    <property type="entry name" value="DIHYDROLIPOAMIDE ACETYL/SUCCINYL-TRANSFERASE-RELATED"/>
    <property type="match status" value="1"/>
</dbReference>
<proteinExistence type="inferred from homology"/>
<gene>
    <name evidence="9" type="primary">F23B12.5</name>
    <name evidence="9" type="ORF">Tcan_04378</name>
</gene>
<feature type="region of interest" description="Disordered" evidence="6">
    <location>
        <begin position="213"/>
        <end position="255"/>
    </location>
</feature>
<dbReference type="EC" id="2.3.1.12" evidence="5"/>
<dbReference type="Proteomes" id="UP000031036">
    <property type="component" value="Unassembled WGS sequence"/>
</dbReference>